<dbReference type="Pfam" id="PF13499">
    <property type="entry name" value="EF-hand_7"/>
    <property type="match status" value="1"/>
</dbReference>
<comment type="subcellular location">
    <subcellularLocation>
        <location evidence="1">Membrane</location>
        <topology evidence="1">Multi-pass membrane protein</topology>
    </subcellularLocation>
</comment>
<keyword evidence="4 7" id="KW-1133">Transmembrane helix</keyword>
<dbReference type="SMART" id="SM00054">
    <property type="entry name" value="EFh"/>
    <property type="match status" value="2"/>
</dbReference>
<dbReference type="PANTHER" id="PTHR10037:SF62">
    <property type="entry name" value="SODIUM CHANNEL PROTEIN 60E"/>
    <property type="match status" value="1"/>
</dbReference>
<dbReference type="Gene3D" id="1.10.238.10">
    <property type="entry name" value="EF-hand"/>
    <property type="match status" value="1"/>
</dbReference>
<feature type="transmembrane region" description="Helical" evidence="7">
    <location>
        <begin position="88"/>
        <end position="109"/>
    </location>
</feature>
<dbReference type="PROSITE" id="PS00018">
    <property type="entry name" value="EF_HAND_1"/>
    <property type="match status" value="2"/>
</dbReference>
<evidence type="ECO:0000256" key="6">
    <source>
        <dbReference type="SAM" id="MobiDB-lite"/>
    </source>
</evidence>
<evidence type="ECO:0000313" key="9">
    <source>
        <dbReference type="EMBL" id="CAE7715655.1"/>
    </source>
</evidence>
<protein>
    <submittedName>
        <fullName evidence="9">Scn11a protein</fullName>
    </submittedName>
</protein>
<proteinExistence type="predicted"/>
<evidence type="ECO:0000256" key="2">
    <source>
        <dbReference type="ARBA" id="ARBA00022692"/>
    </source>
</evidence>
<dbReference type="GO" id="GO:0005509">
    <property type="term" value="F:calcium ion binding"/>
    <property type="evidence" value="ECO:0007669"/>
    <property type="project" value="InterPro"/>
</dbReference>
<keyword evidence="10" id="KW-1185">Reference proteome</keyword>
<keyword evidence="3" id="KW-0106">Calcium</keyword>
<dbReference type="PROSITE" id="PS50222">
    <property type="entry name" value="EF_HAND_2"/>
    <property type="match status" value="2"/>
</dbReference>
<dbReference type="GO" id="GO:0005248">
    <property type="term" value="F:voltage-gated sodium channel activity"/>
    <property type="evidence" value="ECO:0007669"/>
    <property type="project" value="TreeGrafter"/>
</dbReference>
<dbReference type="OrthoDB" id="444540at2759"/>
<organism evidence="9 10">
    <name type="scientific">Symbiodinium pilosum</name>
    <name type="common">Dinoflagellate</name>
    <dbReference type="NCBI Taxonomy" id="2952"/>
    <lineage>
        <taxon>Eukaryota</taxon>
        <taxon>Sar</taxon>
        <taxon>Alveolata</taxon>
        <taxon>Dinophyceae</taxon>
        <taxon>Suessiales</taxon>
        <taxon>Symbiodiniaceae</taxon>
        <taxon>Symbiodinium</taxon>
    </lineage>
</organism>
<feature type="region of interest" description="Disordered" evidence="6">
    <location>
        <begin position="1"/>
        <end position="22"/>
    </location>
</feature>
<evidence type="ECO:0000313" key="10">
    <source>
        <dbReference type="Proteomes" id="UP000649617"/>
    </source>
</evidence>
<name>A0A812X2M4_SYMPI</name>
<feature type="domain" description="EF-hand" evidence="8">
    <location>
        <begin position="364"/>
        <end position="399"/>
    </location>
</feature>
<dbReference type="SUPFAM" id="SSF47473">
    <property type="entry name" value="EF-hand"/>
    <property type="match status" value="1"/>
</dbReference>
<gene>
    <name evidence="9" type="primary">Scn11a</name>
    <name evidence="9" type="ORF">SPIL2461_LOCUS20327</name>
</gene>
<dbReference type="InterPro" id="IPR018247">
    <property type="entry name" value="EF_Hand_1_Ca_BS"/>
</dbReference>
<feature type="transmembrane region" description="Helical" evidence="7">
    <location>
        <begin position="51"/>
        <end position="68"/>
    </location>
</feature>
<dbReference type="InterPro" id="IPR011992">
    <property type="entry name" value="EF-hand-dom_pair"/>
</dbReference>
<dbReference type="SUPFAM" id="SSF81324">
    <property type="entry name" value="Voltage-gated potassium channels"/>
    <property type="match status" value="1"/>
</dbReference>
<comment type="caution">
    <text evidence="9">The sequence shown here is derived from an EMBL/GenBank/DDBJ whole genome shotgun (WGS) entry which is preliminary data.</text>
</comment>
<keyword evidence="2 7" id="KW-0812">Transmembrane</keyword>
<feature type="transmembrane region" description="Helical" evidence="7">
    <location>
        <begin position="191"/>
        <end position="215"/>
    </location>
</feature>
<dbReference type="EMBL" id="CAJNIZ010045294">
    <property type="protein sequence ID" value="CAE7715655.1"/>
    <property type="molecule type" value="Genomic_DNA"/>
</dbReference>
<evidence type="ECO:0000256" key="4">
    <source>
        <dbReference type="ARBA" id="ARBA00022989"/>
    </source>
</evidence>
<dbReference type="InterPro" id="IPR043203">
    <property type="entry name" value="VGCC_Ca_Na"/>
</dbReference>
<dbReference type="Pfam" id="PF00520">
    <property type="entry name" value="Ion_trans"/>
    <property type="match status" value="1"/>
</dbReference>
<evidence type="ECO:0000256" key="3">
    <source>
        <dbReference type="ARBA" id="ARBA00022837"/>
    </source>
</evidence>
<dbReference type="GO" id="GO:0001518">
    <property type="term" value="C:voltage-gated sodium channel complex"/>
    <property type="evidence" value="ECO:0007669"/>
    <property type="project" value="TreeGrafter"/>
</dbReference>
<reference evidence="9" key="1">
    <citation type="submission" date="2021-02" db="EMBL/GenBank/DDBJ databases">
        <authorList>
            <person name="Dougan E. K."/>
            <person name="Rhodes N."/>
            <person name="Thang M."/>
            <person name="Chan C."/>
        </authorList>
    </citation>
    <scope>NUCLEOTIDE SEQUENCE</scope>
</reference>
<evidence type="ECO:0000256" key="1">
    <source>
        <dbReference type="ARBA" id="ARBA00004141"/>
    </source>
</evidence>
<dbReference type="InterPro" id="IPR005821">
    <property type="entry name" value="Ion_trans_dom"/>
</dbReference>
<dbReference type="AlphaFoldDB" id="A0A812X2M4"/>
<dbReference type="InterPro" id="IPR027359">
    <property type="entry name" value="Volt_channel_dom_sf"/>
</dbReference>
<dbReference type="Proteomes" id="UP000649617">
    <property type="component" value="Unassembled WGS sequence"/>
</dbReference>
<dbReference type="PANTHER" id="PTHR10037">
    <property type="entry name" value="VOLTAGE-GATED CATION CHANNEL CALCIUM AND SODIUM"/>
    <property type="match status" value="1"/>
</dbReference>
<accession>A0A812X2M4</accession>
<dbReference type="Gene3D" id="1.10.287.70">
    <property type="match status" value="1"/>
</dbReference>
<dbReference type="InterPro" id="IPR002048">
    <property type="entry name" value="EF_hand_dom"/>
</dbReference>
<sequence length="459" mass="51450">MESGTTEATVDPTSTVGRERSSKKTVKVTGSFVHSKSEEASNRRYVAKLQAFLNSYYLANFMAAVVMIDAYCTCVDIDATAAGGAPPQVFAVISDACLVTYTLEVVALLTTFGFRELVNDWMMMLDVVIVGCGWVETLMSSLADGALGFRTAVLRALRLVRIFRLMRLLKRIRPLRELHKLVMMMATCFRTLLWSFLLCFVVMTVWAMLLVEIVYPNVQEMYRERGFFVECVQCRRAVSSVMDANLLLFKTVIAGDSWGEVAVPVIQEHPSTAIIFVGSLLTLVFGVLNLIVAVVVDTFADARLNDVQNLAEEMEDEIEHDRKALGKLFARIDKDGSGQLSLQELIEGARHDSGFQSRLRVMDIDEQDLEQLFHMIDIDQSGTIEVAEFIGPLSRWAHDSKTAPRFIKYNMIQTMHLQEDLYDLSVECFQKLAARIDDLADQFHLSKLGHGRPGQVSAT</sequence>
<evidence type="ECO:0000256" key="5">
    <source>
        <dbReference type="ARBA" id="ARBA00023136"/>
    </source>
</evidence>
<dbReference type="Gene3D" id="1.20.120.350">
    <property type="entry name" value="Voltage-gated potassium channels. Chain C"/>
    <property type="match status" value="1"/>
</dbReference>
<evidence type="ECO:0000256" key="7">
    <source>
        <dbReference type="SAM" id="Phobius"/>
    </source>
</evidence>
<evidence type="ECO:0000259" key="8">
    <source>
        <dbReference type="PROSITE" id="PS50222"/>
    </source>
</evidence>
<keyword evidence="5 7" id="KW-0472">Membrane</keyword>
<feature type="domain" description="EF-hand" evidence="8">
    <location>
        <begin position="320"/>
        <end position="355"/>
    </location>
</feature>
<feature type="non-terminal residue" evidence="9">
    <location>
        <position position="1"/>
    </location>
</feature>
<feature type="transmembrane region" description="Helical" evidence="7">
    <location>
        <begin position="273"/>
        <end position="296"/>
    </location>
</feature>
<dbReference type="CDD" id="cd00051">
    <property type="entry name" value="EFh"/>
    <property type="match status" value="1"/>
</dbReference>
<feature type="compositionally biased region" description="Polar residues" evidence="6">
    <location>
        <begin position="1"/>
        <end position="16"/>
    </location>
</feature>